<organism evidence="9 10">
    <name type="scientific">Cryptosporidium meleagridis</name>
    <dbReference type="NCBI Taxonomy" id="93969"/>
    <lineage>
        <taxon>Eukaryota</taxon>
        <taxon>Sar</taxon>
        <taxon>Alveolata</taxon>
        <taxon>Apicomplexa</taxon>
        <taxon>Conoidasida</taxon>
        <taxon>Coccidia</taxon>
        <taxon>Eucoccidiorida</taxon>
        <taxon>Eimeriorina</taxon>
        <taxon>Cryptosporidiidae</taxon>
        <taxon>Cryptosporidium</taxon>
    </lineage>
</organism>
<name>A0A2P4Z6N5_9CRYT</name>
<dbReference type="Proteomes" id="UP000236928">
    <property type="component" value="Unassembled WGS sequence"/>
</dbReference>
<dbReference type="OrthoDB" id="330047at2759"/>
<dbReference type="GO" id="GO:0016020">
    <property type="term" value="C:membrane"/>
    <property type="evidence" value="ECO:0007669"/>
    <property type="project" value="UniProtKB-SubCell"/>
</dbReference>
<feature type="transmembrane region" description="Helical" evidence="8">
    <location>
        <begin position="436"/>
        <end position="455"/>
    </location>
</feature>
<keyword evidence="6 8" id="KW-1133">Transmembrane helix</keyword>
<evidence type="ECO:0000256" key="4">
    <source>
        <dbReference type="ARBA" id="ARBA00022692"/>
    </source>
</evidence>
<dbReference type="InterPro" id="IPR036259">
    <property type="entry name" value="MFS_trans_sf"/>
</dbReference>
<dbReference type="GO" id="GO:0006865">
    <property type="term" value="P:amino acid transport"/>
    <property type="evidence" value="ECO:0007669"/>
    <property type="project" value="UniProtKB-KW"/>
</dbReference>
<evidence type="ECO:0000313" key="9">
    <source>
        <dbReference type="EMBL" id="POM85659.1"/>
    </source>
</evidence>
<keyword evidence="10" id="KW-1185">Reference proteome</keyword>
<protein>
    <recommendedName>
        <fullName evidence="11">Major Facilitator Superfamily protein</fullName>
    </recommendedName>
</protein>
<feature type="transmembrane region" description="Helical" evidence="8">
    <location>
        <begin position="86"/>
        <end position="106"/>
    </location>
</feature>
<dbReference type="AlphaFoldDB" id="A0A2P4Z6N5"/>
<evidence type="ECO:0000256" key="7">
    <source>
        <dbReference type="ARBA" id="ARBA00023136"/>
    </source>
</evidence>
<feature type="transmembrane region" description="Helical" evidence="8">
    <location>
        <begin position="118"/>
        <end position="136"/>
    </location>
</feature>
<evidence type="ECO:0000256" key="6">
    <source>
        <dbReference type="ARBA" id="ARBA00022989"/>
    </source>
</evidence>
<evidence type="ECO:0000256" key="5">
    <source>
        <dbReference type="ARBA" id="ARBA00022970"/>
    </source>
</evidence>
<feature type="transmembrane region" description="Helical" evidence="8">
    <location>
        <begin position="176"/>
        <end position="197"/>
    </location>
</feature>
<evidence type="ECO:0000256" key="2">
    <source>
        <dbReference type="ARBA" id="ARBA00006595"/>
    </source>
</evidence>
<evidence type="ECO:0000256" key="1">
    <source>
        <dbReference type="ARBA" id="ARBA00004141"/>
    </source>
</evidence>
<keyword evidence="5" id="KW-0029">Amino-acid transport</keyword>
<comment type="subcellular location">
    <subcellularLocation>
        <location evidence="1">Membrane</location>
        <topology evidence="1">Multi-pass membrane protein</topology>
    </subcellularLocation>
</comment>
<keyword evidence="3" id="KW-0813">Transport</keyword>
<evidence type="ECO:0000256" key="3">
    <source>
        <dbReference type="ARBA" id="ARBA00022448"/>
    </source>
</evidence>
<gene>
    <name evidence="9" type="ORF">CmeUKMEL1_18525</name>
</gene>
<feature type="transmembrane region" description="Helical" evidence="8">
    <location>
        <begin position="372"/>
        <end position="393"/>
    </location>
</feature>
<feature type="transmembrane region" description="Helical" evidence="8">
    <location>
        <begin position="318"/>
        <end position="337"/>
    </location>
</feature>
<dbReference type="Gene3D" id="1.20.1250.20">
    <property type="entry name" value="MFS general substrate transporter like domains"/>
    <property type="match status" value="2"/>
</dbReference>
<feature type="transmembrane region" description="Helical" evidence="8">
    <location>
        <begin position="26"/>
        <end position="46"/>
    </location>
</feature>
<feature type="transmembrane region" description="Helical" evidence="8">
    <location>
        <begin position="143"/>
        <end position="164"/>
    </location>
</feature>
<evidence type="ECO:0000256" key="8">
    <source>
        <dbReference type="SAM" id="Phobius"/>
    </source>
</evidence>
<feature type="transmembrane region" description="Helical" evidence="8">
    <location>
        <begin position="209"/>
        <end position="228"/>
    </location>
</feature>
<feature type="transmembrane region" description="Helical" evidence="8">
    <location>
        <begin position="405"/>
        <end position="424"/>
    </location>
</feature>
<evidence type="ECO:0008006" key="11">
    <source>
        <dbReference type="Google" id="ProtNLM"/>
    </source>
</evidence>
<accession>A0A2P4Z6N5</accession>
<proteinExistence type="inferred from homology"/>
<dbReference type="InterPro" id="IPR052599">
    <property type="entry name" value="SLC43A_AATransporter"/>
</dbReference>
<sequence>MDNESQNRNENSPLLKEGDQKTPYGINRYVLLIIYCIFCGLTTSAIQQSICIRFIMNKLGAYEWACDGTSTEILPTGAKCKAQDNYITTCWTAGIMAPNIILSVLGGGKLFDNLGPKLTGFIGQLMFMLGLLIFCISNQNFPLYPLGFILIGLPQGPIFNSVVSVSNLFPNHGNKIISILSTMGDVSAFVFYFIYHFHEFSGIRINNILIFYSIFVCGTLALVALLLIPKNSFEKLQGSDSIEEEDSNSELTFNTTCSTEIVSLHNQSLMNQLKSSFFILLLPYFTLTVFRSDSIKACLDSFLQTANDTDIDLIRSQMSIFSTLQCFSFIFSLMNGFIMDKIGVSKGMILQNSLGIIVSSLFLFKTSHIVRIVSFFIFFSYASCIYSTAYCYLVECFGFSNINFLMALTTAPVGFIYIFIPIMYSKLNPSNFFYFHLFYVISSFIMYVTPINLLMNNPNETRKAHLSDGLSSVQVDEPKTVN</sequence>
<dbReference type="EMBL" id="JIBK01000054">
    <property type="protein sequence ID" value="POM85659.1"/>
    <property type="molecule type" value="Genomic_DNA"/>
</dbReference>
<dbReference type="SUPFAM" id="SSF103473">
    <property type="entry name" value="MFS general substrate transporter"/>
    <property type="match status" value="1"/>
</dbReference>
<dbReference type="PANTHER" id="PTHR20772:SF2">
    <property type="entry name" value="PROTEIN FMP42"/>
    <property type="match status" value="1"/>
</dbReference>
<comment type="similarity">
    <text evidence="2">Belongs to the SLC43A transporter (TC 2.A.1.44) family.</text>
</comment>
<reference evidence="9 10" key="1">
    <citation type="submission" date="2014-04" db="EMBL/GenBank/DDBJ databases">
        <title>Comparative Genomics of Cryptosporidium Species.</title>
        <authorList>
            <person name="Silva J.C."/>
            <person name="Su Q."/>
            <person name="Chalmers R."/>
            <person name="Chibucos M.C."/>
            <person name="Elwin K."/>
            <person name="Godinez A."/>
            <person name="Guo F."/>
            <person name="Huynh K."/>
            <person name="Orvis J."/>
            <person name="Ott S."/>
            <person name="Sadzewicz L."/>
            <person name="Sengamalay N."/>
            <person name="Shetty A."/>
            <person name="Sun M."/>
            <person name="Tallon L."/>
            <person name="Xiao L."/>
            <person name="Zhang H."/>
            <person name="Fraser C.M."/>
            <person name="Zhu G."/>
            <person name="Kissinger J."/>
            <person name="Widmer G."/>
        </authorList>
    </citation>
    <scope>NUCLEOTIDE SEQUENCE [LARGE SCALE GENOMIC DNA]</scope>
    <source>
        <strain evidence="9 10">UKMEL1</strain>
    </source>
</reference>
<keyword evidence="4 8" id="KW-0812">Transmembrane</keyword>
<keyword evidence="7 8" id="KW-0472">Membrane</keyword>
<dbReference type="VEuPathDB" id="CryptoDB:CmeUKMEL1_18525"/>
<evidence type="ECO:0000313" key="10">
    <source>
        <dbReference type="Proteomes" id="UP000236928"/>
    </source>
</evidence>
<comment type="caution">
    <text evidence="9">The sequence shown here is derived from an EMBL/GenBank/DDBJ whole genome shotgun (WGS) entry which is preliminary data.</text>
</comment>
<dbReference type="PANTHER" id="PTHR20772">
    <property type="entry name" value="PROTEIN FMP42"/>
    <property type="match status" value="1"/>
</dbReference>